<evidence type="ECO:0000313" key="4">
    <source>
        <dbReference type="Proteomes" id="UP000191522"/>
    </source>
</evidence>
<protein>
    <recommendedName>
        <fullName evidence="2">BTB domain-containing protein</fullName>
    </recommendedName>
</protein>
<sequence length="262" mass="29835">MFRRSFTSRGRAGKTVKATKKKYDEQVKEKMQQKVDDRADNLPAGSALTSPIITIVVGRDQRLFAAHEDVLSVSPYFRATLEEKLTEDGTKQLALPDEEPEILSCILEFLYKGDYYPRLLHGQRQGYWYLENAQDIYNSGRGSSEPTFFHSGVGDIVLRDTVVYCAAEKYGLEELKRIALRKQGLQIGIPADVILRSARYAYDNTPDSESRLRAHYLALIIRSRKTFKSSGTMQVEMEIGGKLFFDLFVAMCNHMDDLAEIR</sequence>
<dbReference type="PANTHER" id="PTHR47843">
    <property type="entry name" value="BTB DOMAIN-CONTAINING PROTEIN-RELATED"/>
    <property type="match status" value="1"/>
</dbReference>
<dbReference type="Proteomes" id="UP000191522">
    <property type="component" value="Unassembled WGS sequence"/>
</dbReference>
<proteinExistence type="predicted"/>
<evidence type="ECO:0000259" key="2">
    <source>
        <dbReference type="PROSITE" id="PS50097"/>
    </source>
</evidence>
<feature type="compositionally biased region" description="Basic residues" evidence="1">
    <location>
        <begin position="11"/>
        <end position="20"/>
    </location>
</feature>
<dbReference type="OrthoDB" id="45365at2759"/>
<dbReference type="STRING" id="69771.A0A1V6PGZ6"/>
<reference evidence="4" key="1">
    <citation type="journal article" date="2017" name="Nat. Microbiol.">
        <title>Global analysis of biosynthetic gene clusters reveals vast potential of secondary metabolite production in Penicillium species.</title>
        <authorList>
            <person name="Nielsen J.C."/>
            <person name="Grijseels S."/>
            <person name="Prigent S."/>
            <person name="Ji B."/>
            <person name="Dainat J."/>
            <person name="Nielsen K.F."/>
            <person name="Frisvad J.C."/>
            <person name="Workman M."/>
            <person name="Nielsen J."/>
        </authorList>
    </citation>
    <scope>NUCLEOTIDE SEQUENCE [LARGE SCALE GENOMIC DNA]</scope>
    <source>
        <strain evidence="4">IBT 11843</strain>
    </source>
</reference>
<dbReference type="InterPro" id="IPR000210">
    <property type="entry name" value="BTB/POZ_dom"/>
</dbReference>
<feature type="region of interest" description="Disordered" evidence="1">
    <location>
        <begin position="1"/>
        <end position="23"/>
    </location>
</feature>
<dbReference type="SUPFAM" id="SSF54695">
    <property type="entry name" value="POZ domain"/>
    <property type="match status" value="1"/>
</dbReference>
<keyword evidence="4" id="KW-1185">Reference proteome</keyword>
<dbReference type="AlphaFoldDB" id="A0A1V6PGZ6"/>
<dbReference type="CDD" id="cd18186">
    <property type="entry name" value="BTB_POZ_ZBTB_KLHL-like"/>
    <property type="match status" value="1"/>
</dbReference>
<comment type="caution">
    <text evidence="3">The sequence shown here is derived from an EMBL/GenBank/DDBJ whole genome shotgun (WGS) entry which is preliminary data.</text>
</comment>
<feature type="domain" description="BTB" evidence="2">
    <location>
        <begin position="53"/>
        <end position="114"/>
    </location>
</feature>
<evidence type="ECO:0000313" key="3">
    <source>
        <dbReference type="EMBL" id="OQD75932.1"/>
    </source>
</evidence>
<dbReference type="PROSITE" id="PS50097">
    <property type="entry name" value="BTB"/>
    <property type="match status" value="1"/>
</dbReference>
<name>A0A1V6PGZ6_PENDC</name>
<dbReference type="EMBL" id="MDYL01000005">
    <property type="protein sequence ID" value="OQD75932.1"/>
    <property type="molecule type" value="Genomic_DNA"/>
</dbReference>
<dbReference type="OMA" id="TMQTEME"/>
<dbReference type="PANTHER" id="PTHR47843:SF7">
    <property type="entry name" value="BTB DOMAIN-CONTAINING PROTEIN"/>
    <property type="match status" value="1"/>
</dbReference>
<accession>A0A1V6PGZ6</accession>
<dbReference type="Pfam" id="PF00651">
    <property type="entry name" value="BTB"/>
    <property type="match status" value="1"/>
</dbReference>
<organism evidence="3 4">
    <name type="scientific">Penicillium decumbens</name>
    <dbReference type="NCBI Taxonomy" id="69771"/>
    <lineage>
        <taxon>Eukaryota</taxon>
        <taxon>Fungi</taxon>
        <taxon>Dikarya</taxon>
        <taxon>Ascomycota</taxon>
        <taxon>Pezizomycotina</taxon>
        <taxon>Eurotiomycetes</taxon>
        <taxon>Eurotiomycetidae</taxon>
        <taxon>Eurotiales</taxon>
        <taxon>Aspergillaceae</taxon>
        <taxon>Penicillium</taxon>
    </lineage>
</organism>
<evidence type="ECO:0000256" key="1">
    <source>
        <dbReference type="SAM" id="MobiDB-lite"/>
    </source>
</evidence>
<dbReference type="InterPro" id="IPR011333">
    <property type="entry name" value="SKP1/BTB/POZ_sf"/>
</dbReference>
<dbReference type="Gene3D" id="3.30.710.10">
    <property type="entry name" value="Potassium Channel Kv1.1, Chain A"/>
    <property type="match status" value="1"/>
</dbReference>
<gene>
    <name evidence="3" type="ORF">PENDEC_c005G00955</name>
</gene>